<organism evidence="5 6">
    <name type="scientific">Fomitopsis schrenkii</name>
    <name type="common">Brown rot fungus</name>
    <dbReference type="NCBI Taxonomy" id="2126942"/>
    <lineage>
        <taxon>Eukaryota</taxon>
        <taxon>Fungi</taxon>
        <taxon>Dikarya</taxon>
        <taxon>Basidiomycota</taxon>
        <taxon>Agaricomycotina</taxon>
        <taxon>Agaricomycetes</taxon>
        <taxon>Polyporales</taxon>
        <taxon>Fomitopsis</taxon>
    </lineage>
</organism>
<evidence type="ECO:0000259" key="4">
    <source>
        <dbReference type="Pfam" id="PF08698"/>
    </source>
</evidence>
<name>S8FJ74_FOMSC</name>
<evidence type="ECO:0000313" key="5">
    <source>
        <dbReference type="EMBL" id="EPS98424.1"/>
    </source>
</evidence>
<dbReference type="PANTHER" id="PTHR21686:SF12">
    <property type="entry name" value="DEOXYNUCLEOTIDYLTRANSFERASE TERMINAL-INTERACTING PROTEIN 2"/>
    <property type="match status" value="1"/>
</dbReference>
<feature type="compositionally biased region" description="Polar residues" evidence="3">
    <location>
        <begin position="1"/>
        <end position="11"/>
    </location>
</feature>
<dbReference type="FunCoup" id="S8FJ74">
    <property type="interactions" value="107"/>
</dbReference>
<comment type="subcellular location">
    <subcellularLocation>
        <location evidence="1">Nucleus</location>
        <location evidence="1">Nucleolus</location>
    </subcellularLocation>
</comment>
<dbReference type="eggNOG" id="KOG3100">
    <property type="taxonomic scope" value="Eukaryota"/>
</dbReference>
<dbReference type="InParanoid" id="S8FJ74"/>
<dbReference type="PANTHER" id="PTHR21686">
    <property type="entry name" value="DEOXYNUCLEOTIDYLTRANSFERASE TERMINAL-INTERACTING PROTEIN 2"/>
    <property type="match status" value="1"/>
</dbReference>
<keyword evidence="6" id="KW-1185">Reference proteome</keyword>
<feature type="compositionally biased region" description="Basic and acidic residues" evidence="3">
    <location>
        <begin position="126"/>
        <end position="140"/>
    </location>
</feature>
<reference evidence="5 6" key="1">
    <citation type="journal article" date="2012" name="Science">
        <title>The Paleozoic origin of enzymatic lignin decomposition reconstructed from 31 fungal genomes.</title>
        <authorList>
            <person name="Floudas D."/>
            <person name="Binder M."/>
            <person name="Riley R."/>
            <person name="Barry K."/>
            <person name="Blanchette R.A."/>
            <person name="Henrissat B."/>
            <person name="Martinez A.T."/>
            <person name="Otillar R."/>
            <person name="Spatafora J.W."/>
            <person name="Yadav J.S."/>
            <person name="Aerts A."/>
            <person name="Benoit I."/>
            <person name="Boyd A."/>
            <person name="Carlson A."/>
            <person name="Copeland A."/>
            <person name="Coutinho P.M."/>
            <person name="de Vries R.P."/>
            <person name="Ferreira P."/>
            <person name="Findley K."/>
            <person name="Foster B."/>
            <person name="Gaskell J."/>
            <person name="Glotzer D."/>
            <person name="Gorecki P."/>
            <person name="Heitman J."/>
            <person name="Hesse C."/>
            <person name="Hori C."/>
            <person name="Igarashi K."/>
            <person name="Jurgens J.A."/>
            <person name="Kallen N."/>
            <person name="Kersten P."/>
            <person name="Kohler A."/>
            <person name="Kuees U."/>
            <person name="Kumar T.K.A."/>
            <person name="Kuo A."/>
            <person name="LaButti K."/>
            <person name="Larrondo L.F."/>
            <person name="Lindquist E."/>
            <person name="Ling A."/>
            <person name="Lombard V."/>
            <person name="Lucas S."/>
            <person name="Lundell T."/>
            <person name="Martin R."/>
            <person name="McLaughlin D.J."/>
            <person name="Morgenstern I."/>
            <person name="Morin E."/>
            <person name="Murat C."/>
            <person name="Nagy L.G."/>
            <person name="Nolan M."/>
            <person name="Ohm R.A."/>
            <person name="Patyshakuliyeva A."/>
            <person name="Rokas A."/>
            <person name="Ruiz-Duenas F.J."/>
            <person name="Sabat G."/>
            <person name="Salamov A."/>
            <person name="Samejima M."/>
            <person name="Schmutz J."/>
            <person name="Slot J.C."/>
            <person name="St John F."/>
            <person name="Stenlid J."/>
            <person name="Sun H."/>
            <person name="Sun S."/>
            <person name="Syed K."/>
            <person name="Tsang A."/>
            <person name="Wiebenga A."/>
            <person name="Young D."/>
            <person name="Pisabarro A."/>
            <person name="Eastwood D.C."/>
            <person name="Martin F."/>
            <person name="Cullen D."/>
            <person name="Grigoriev I.V."/>
            <person name="Hibbett D.S."/>
        </authorList>
    </citation>
    <scope>NUCLEOTIDE SEQUENCE</scope>
    <source>
        <strain evidence="6">FP-58527</strain>
    </source>
</reference>
<dbReference type="AlphaFoldDB" id="S8FJ74"/>
<dbReference type="GO" id="GO:0006396">
    <property type="term" value="P:RNA processing"/>
    <property type="evidence" value="ECO:0007669"/>
    <property type="project" value="TreeGrafter"/>
</dbReference>
<feature type="region of interest" description="Disordered" evidence="3">
    <location>
        <begin position="1"/>
        <end position="193"/>
    </location>
</feature>
<gene>
    <name evidence="5" type="ORF">FOMPIDRAFT_1126425</name>
</gene>
<dbReference type="OrthoDB" id="427886at2759"/>
<evidence type="ECO:0000256" key="1">
    <source>
        <dbReference type="ARBA" id="ARBA00004604"/>
    </source>
</evidence>
<keyword evidence="2" id="KW-0539">Nucleus</keyword>
<feature type="domain" description="Fcf2 pre-rRNA processing C-terminal" evidence="4">
    <location>
        <begin position="180"/>
        <end position="283"/>
    </location>
</feature>
<feature type="compositionally biased region" description="Acidic residues" evidence="3">
    <location>
        <begin position="36"/>
        <end position="58"/>
    </location>
</feature>
<dbReference type="InterPro" id="IPR039883">
    <property type="entry name" value="Fcf2/DNTTIP2"/>
</dbReference>
<feature type="region of interest" description="Disordered" evidence="3">
    <location>
        <begin position="244"/>
        <end position="263"/>
    </location>
</feature>
<feature type="region of interest" description="Disordered" evidence="3">
    <location>
        <begin position="290"/>
        <end position="310"/>
    </location>
</feature>
<dbReference type="GO" id="GO:0003723">
    <property type="term" value="F:RNA binding"/>
    <property type="evidence" value="ECO:0007669"/>
    <property type="project" value="TreeGrafter"/>
</dbReference>
<feature type="compositionally biased region" description="Basic residues" evidence="3">
    <location>
        <begin position="173"/>
        <end position="182"/>
    </location>
</feature>
<evidence type="ECO:0000256" key="2">
    <source>
        <dbReference type="ARBA" id="ARBA00023242"/>
    </source>
</evidence>
<dbReference type="GO" id="GO:0005730">
    <property type="term" value="C:nucleolus"/>
    <property type="evidence" value="ECO:0007669"/>
    <property type="project" value="UniProtKB-SubCell"/>
</dbReference>
<feature type="compositionally biased region" description="Basic residues" evidence="3">
    <location>
        <begin position="299"/>
        <end position="310"/>
    </location>
</feature>
<sequence>MVATSTTTLSPSVKGKSTARKHEASDALQAEYFDSGSDDESSSDTTSESDSDSDEEIGQEFLDSLLERARRNAALKTRFDEDGKDNLPTDREEEEILRLDTGGEEDRQPLPPLNPGKLPEPYIELTDARHAGPSRVRDLDVEQAEQATSSRPLPTSPPAPPELTKAGKLLTKKEKKALKHKTAGPDWFDLPAPAEADLPRLYREYEALRLRNQLDPKRFYKRDEGEGKGIKGLPTHFAIGTIVASPSPFGGPSAENLSRASRKRSIVDELVDDAEAKSYAKKKFKELQGVRSAKGRGTMAKKKALRKPKW</sequence>
<dbReference type="HOGENOM" id="CLU_075129_0_0_1"/>
<dbReference type="STRING" id="743788.S8FJ74"/>
<evidence type="ECO:0000256" key="3">
    <source>
        <dbReference type="SAM" id="MobiDB-lite"/>
    </source>
</evidence>
<dbReference type="Proteomes" id="UP000015241">
    <property type="component" value="Unassembled WGS sequence"/>
</dbReference>
<dbReference type="Pfam" id="PF08698">
    <property type="entry name" value="Fcf2"/>
    <property type="match status" value="1"/>
</dbReference>
<evidence type="ECO:0000313" key="6">
    <source>
        <dbReference type="Proteomes" id="UP000015241"/>
    </source>
</evidence>
<protein>
    <recommendedName>
        <fullName evidence="4">Fcf2 pre-rRNA processing C-terminal domain-containing protein</fullName>
    </recommendedName>
</protein>
<proteinExistence type="predicted"/>
<dbReference type="InterPro" id="IPR014810">
    <property type="entry name" value="Fcf2_C"/>
</dbReference>
<feature type="compositionally biased region" description="Basic and acidic residues" evidence="3">
    <location>
        <begin position="77"/>
        <end position="90"/>
    </location>
</feature>
<accession>S8FJ74</accession>
<dbReference type="EMBL" id="KE504165">
    <property type="protein sequence ID" value="EPS98424.1"/>
    <property type="molecule type" value="Genomic_DNA"/>
</dbReference>